<name>A0ABQ2C3L7_9LACO</name>
<dbReference type="EMBL" id="BMDS01000001">
    <property type="protein sequence ID" value="GGI62492.1"/>
    <property type="molecule type" value="Genomic_DNA"/>
</dbReference>
<comment type="caution">
    <text evidence="1">The sequence shown here is derived from an EMBL/GenBank/DDBJ whole genome shotgun (WGS) entry which is preliminary data.</text>
</comment>
<reference evidence="2" key="1">
    <citation type="journal article" date="2019" name="Int. J. Syst. Evol. Microbiol.">
        <title>The Global Catalogue of Microorganisms (GCM) 10K type strain sequencing project: providing services to taxonomists for standard genome sequencing and annotation.</title>
        <authorList>
            <consortium name="The Broad Institute Genomics Platform"/>
            <consortium name="The Broad Institute Genome Sequencing Center for Infectious Disease"/>
            <person name="Wu L."/>
            <person name="Ma J."/>
        </authorList>
    </citation>
    <scope>NUCLEOTIDE SEQUENCE [LARGE SCALE GENOMIC DNA]</scope>
    <source>
        <strain evidence="2">CCM 8609</strain>
    </source>
</reference>
<organism evidence="1 2">
    <name type="scientific">Limosilactobacillus caviae</name>
    <dbReference type="NCBI Taxonomy" id="1769424"/>
    <lineage>
        <taxon>Bacteria</taxon>
        <taxon>Bacillati</taxon>
        <taxon>Bacillota</taxon>
        <taxon>Bacilli</taxon>
        <taxon>Lactobacillales</taxon>
        <taxon>Lactobacillaceae</taxon>
        <taxon>Limosilactobacillus</taxon>
    </lineage>
</organism>
<evidence type="ECO:0000313" key="2">
    <source>
        <dbReference type="Proteomes" id="UP000603295"/>
    </source>
</evidence>
<accession>A0ABQ2C3L7</accession>
<gene>
    <name evidence="1" type="ORF">GCM10011459_03260</name>
</gene>
<dbReference type="Proteomes" id="UP000603295">
    <property type="component" value="Unassembled WGS sequence"/>
</dbReference>
<keyword evidence="2" id="KW-1185">Reference proteome</keyword>
<proteinExistence type="predicted"/>
<evidence type="ECO:0000313" key="1">
    <source>
        <dbReference type="EMBL" id="GGI62492.1"/>
    </source>
</evidence>
<protein>
    <submittedName>
        <fullName evidence="1">Uncharacterized protein</fullName>
    </submittedName>
</protein>
<sequence length="64" mass="7275">MFNQLLRAIEQRGINPITENNKLKNFCCNIKETKIAYQCYNSTLTILTRYDDCGASTVTMVPAV</sequence>